<gene>
    <name evidence="6" type="ORF">PND82_07265</name>
</gene>
<dbReference type="PROSITE" id="PS00356">
    <property type="entry name" value="HTH_LACI_1"/>
    <property type="match status" value="1"/>
</dbReference>
<dbReference type="Proteomes" id="UP001212981">
    <property type="component" value="Unassembled WGS sequence"/>
</dbReference>
<dbReference type="InterPro" id="IPR000843">
    <property type="entry name" value="HTH_LacI"/>
</dbReference>
<dbReference type="Pfam" id="PF13377">
    <property type="entry name" value="Peripla_BP_3"/>
    <property type="match status" value="1"/>
</dbReference>
<evidence type="ECO:0000313" key="6">
    <source>
        <dbReference type="EMBL" id="MDB7982611.1"/>
    </source>
</evidence>
<dbReference type="InterPro" id="IPR010982">
    <property type="entry name" value="Lambda_DNA-bd_dom_sf"/>
</dbReference>
<evidence type="ECO:0000313" key="7">
    <source>
        <dbReference type="Proteomes" id="UP001212981"/>
    </source>
</evidence>
<dbReference type="PROSITE" id="PS50943">
    <property type="entry name" value="HTH_CROC1"/>
    <property type="match status" value="1"/>
</dbReference>
<dbReference type="RefSeq" id="WP_272002533.1">
    <property type="nucleotide sequence ID" value="NZ_JAQLXO010000011.1"/>
</dbReference>
<dbReference type="EMBL" id="JAQLXO010000011">
    <property type="protein sequence ID" value="MDB7982611.1"/>
    <property type="molecule type" value="Genomic_DNA"/>
</dbReference>
<proteinExistence type="predicted"/>
<keyword evidence="2 6" id="KW-0238">DNA-binding</keyword>
<feature type="domain" description="HTH lacI-type" evidence="4">
    <location>
        <begin position="5"/>
        <end position="60"/>
    </location>
</feature>
<dbReference type="PANTHER" id="PTHR30146:SF154">
    <property type="entry name" value="TRANSCRIPTION REGULATOR, MEMBER OF GALR FAMILY"/>
    <property type="match status" value="1"/>
</dbReference>
<keyword evidence="1" id="KW-0805">Transcription regulation</keyword>
<feature type="domain" description="HTH cro/C1-type" evidence="5">
    <location>
        <begin position="3"/>
        <end position="50"/>
    </location>
</feature>
<evidence type="ECO:0000256" key="3">
    <source>
        <dbReference type="ARBA" id="ARBA00023163"/>
    </source>
</evidence>
<dbReference type="GO" id="GO:0003700">
    <property type="term" value="F:DNA-binding transcription factor activity"/>
    <property type="evidence" value="ECO:0007669"/>
    <property type="project" value="TreeGrafter"/>
</dbReference>
<dbReference type="PANTHER" id="PTHR30146">
    <property type="entry name" value="LACI-RELATED TRANSCRIPTIONAL REPRESSOR"/>
    <property type="match status" value="1"/>
</dbReference>
<accession>A0AAW6CTF6</accession>
<dbReference type="GO" id="GO:0000976">
    <property type="term" value="F:transcription cis-regulatory region binding"/>
    <property type="evidence" value="ECO:0007669"/>
    <property type="project" value="TreeGrafter"/>
</dbReference>
<dbReference type="PRINTS" id="PR00036">
    <property type="entry name" value="HTHLACI"/>
</dbReference>
<dbReference type="Gene3D" id="1.10.260.40">
    <property type="entry name" value="lambda repressor-like DNA-binding domains"/>
    <property type="match status" value="1"/>
</dbReference>
<reference evidence="6" key="1">
    <citation type="submission" date="2023-01" db="EMBL/GenBank/DDBJ databases">
        <title>Human gut microbiome strain richness.</title>
        <authorList>
            <person name="Chen-Liaw A."/>
        </authorList>
    </citation>
    <scope>NUCLEOTIDE SEQUENCE</scope>
    <source>
        <strain evidence="6">D8_m1001271B151109d0_201107</strain>
    </source>
</reference>
<evidence type="ECO:0000256" key="2">
    <source>
        <dbReference type="ARBA" id="ARBA00023125"/>
    </source>
</evidence>
<dbReference type="SMART" id="SM00354">
    <property type="entry name" value="HTH_LACI"/>
    <property type="match status" value="1"/>
</dbReference>
<dbReference type="AlphaFoldDB" id="A0AAW6CTF6"/>
<protein>
    <submittedName>
        <fullName evidence="6">LacI family DNA-binding transcriptional regulator</fullName>
    </submittedName>
</protein>
<sequence length="328" mass="37465">MHNKVTIKDIAKLAGVSTATVSHYINHNYSKMSAETQKKLEKIIEMTDYKPSNIAISLAKNFNKSIGVVIADITNPFITSVMKGINDYAYKKGYSVVFTNSDNDVENENENIKRLNQQNLSGIVIDPVLADNPFLETQIHKNMIMIDRQSSIVKMDTVVSDNEACVYRFIQLMLEKGYQDIYFVSFPLENISTRLTRYKGFQNAMHKTDDENLIIYYNHDQFRRTIEQAVKKNALRKAFFTVNGPALLHLMQVIQELGYSYPNDFGVGSYEDLDWMEVLNPGISCIRQDSYKMGVAAAQRLIDRIENKALNEPALIEIKTSIVLRDSF</sequence>
<dbReference type="Pfam" id="PF00356">
    <property type="entry name" value="LacI"/>
    <property type="match status" value="1"/>
</dbReference>
<dbReference type="CDD" id="cd06283">
    <property type="entry name" value="PBP1_RegR_EndR_KdgR-like"/>
    <property type="match status" value="1"/>
</dbReference>
<keyword evidence="3" id="KW-0804">Transcription</keyword>
<evidence type="ECO:0000259" key="4">
    <source>
        <dbReference type="PROSITE" id="PS50932"/>
    </source>
</evidence>
<evidence type="ECO:0000259" key="5">
    <source>
        <dbReference type="PROSITE" id="PS50943"/>
    </source>
</evidence>
<evidence type="ECO:0000256" key="1">
    <source>
        <dbReference type="ARBA" id="ARBA00023015"/>
    </source>
</evidence>
<comment type="caution">
    <text evidence="6">The sequence shown here is derived from an EMBL/GenBank/DDBJ whole genome shotgun (WGS) entry which is preliminary data.</text>
</comment>
<organism evidence="6 7">
    <name type="scientific">Faecalicoccus pleomorphus</name>
    <dbReference type="NCBI Taxonomy" id="1323"/>
    <lineage>
        <taxon>Bacteria</taxon>
        <taxon>Bacillati</taxon>
        <taxon>Bacillota</taxon>
        <taxon>Erysipelotrichia</taxon>
        <taxon>Erysipelotrichales</taxon>
        <taxon>Erysipelotrichaceae</taxon>
        <taxon>Faecalicoccus</taxon>
    </lineage>
</organism>
<dbReference type="Gene3D" id="3.40.50.2300">
    <property type="match status" value="2"/>
</dbReference>
<dbReference type="CDD" id="cd01392">
    <property type="entry name" value="HTH_LacI"/>
    <property type="match status" value="1"/>
</dbReference>
<dbReference type="SUPFAM" id="SSF47413">
    <property type="entry name" value="lambda repressor-like DNA-binding domains"/>
    <property type="match status" value="1"/>
</dbReference>
<dbReference type="InterPro" id="IPR001387">
    <property type="entry name" value="Cro/C1-type_HTH"/>
</dbReference>
<dbReference type="InterPro" id="IPR028082">
    <property type="entry name" value="Peripla_BP_I"/>
</dbReference>
<dbReference type="InterPro" id="IPR046335">
    <property type="entry name" value="LacI/GalR-like_sensor"/>
</dbReference>
<name>A0AAW6CTF6_9FIRM</name>
<dbReference type="SUPFAM" id="SSF53822">
    <property type="entry name" value="Periplasmic binding protein-like I"/>
    <property type="match status" value="1"/>
</dbReference>
<dbReference type="PROSITE" id="PS50932">
    <property type="entry name" value="HTH_LACI_2"/>
    <property type="match status" value="1"/>
</dbReference>